<dbReference type="EMBL" id="JAGDFL010001505">
    <property type="protein sequence ID" value="KAG7375741.1"/>
    <property type="molecule type" value="Genomic_DNA"/>
</dbReference>
<feature type="chain" id="PRO_5035866037" description="SCP domain-containing protein" evidence="1">
    <location>
        <begin position="21"/>
        <end position="171"/>
    </location>
</feature>
<evidence type="ECO:0000256" key="1">
    <source>
        <dbReference type="SAM" id="SignalP"/>
    </source>
</evidence>
<name>A0A8T1V443_9STRA</name>
<dbReference type="Pfam" id="PF00188">
    <property type="entry name" value="CAP"/>
    <property type="match status" value="1"/>
</dbReference>
<dbReference type="PANTHER" id="PTHR31157">
    <property type="entry name" value="SCP DOMAIN-CONTAINING PROTEIN"/>
    <property type="match status" value="1"/>
</dbReference>
<evidence type="ECO:0000313" key="4">
    <source>
        <dbReference type="Proteomes" id="UP000693981"/>
    </source>
</evidence>
<dbReference type="AlphaFoldDB" id="A0A8T1V443"/>
<evidence type="ECO:0000313" key="3">
    <source>
        <dbReference type="EMBL" id="KAG7375741.1"/>
    </source>
</evidence>
<sequence>MNFKGLIVIALVAFIGVANGEAAIQDTDAAVLRELQQVADFRAKILNAVNTKRAARGLKAVCINTKLTNAAQVLASDLARYNRVSTTGSDNSTPKSRYAAQNIKTTQTAELVGGGYTTVDAVVAAWVKSSGAYIYKDFQFIGPGYKYDDTKQYKHYWVIDMANAPGEVCAS</sequence>
<dbReference type="InterPro" id="IPR014044">
    <property type="entry name" value="CAP_dom"/>
</dbReference>
<feature type="domain" description="SCP" evidence="2">
    <location>
        <begin position="46"/>
        <end position="160"/>
    </location>
</feature>
<proteinExistence type="predicted"/>
<dbReference type="OrthoDB" id="115999at2759"/>
<accession>A0A8T1V443</accession>
<comment type="caution">
    <text evidence="3">The sequence shown here is derived from an EMBL/GenBank/DDBJ whole genome shotgun (WGS) entry which is preliminary data.</text>
</comment>
<keyword evidence="1" id="KW-0732">Signal</keyword>
<dbReference type="PANTHER" id="PTHR31157:SF1">
    <property type="entry name" value="SCP DOMAIN-CONTAINING PROTEIN"/>
    <property type="match status" value="1"/>
</dbReference>
<dbReference type="CDD" id="cd05379">
    <property type="entry name" value="CAP_bacterial"/>
    <property type="match status" value="1"/>
</dbReference>
<evidence type="ECO:0000259" key="2">
    <source>
        <dbReference type="Pfam" id="PF00188"/>
    </source>
</evidence>
<organism evidence="3 4">
    <name type="scientific">Phytophthora boehmeriae</name>
    <dbReference type="NCBI Taxonomy" id="109152"/>
    <lineage>
        <taxon>Eukaryota</taxon>
        <taxon>Sar</taxon>
        <taxon>Stramenopiles</taxon>
        <taxon>Oomycota</taxon>
        <taxon>Peronosporomycetes</taxon>
        <taxon>Peronosporales</taxon>
        <taxon>Peronosporaceae</taxon>
        <taxon>Phytophthora</taxon>
    </lineage>
</organism>
<protein>
    <recommendedName>
        <fullName evidence="2">SCP domain-containing protein</fullName>
    </recommendedName>
</protein>
<reference evidence="3" key="1">
    <citation type="submission" date="2021-02" db="EMBL/GenBank/DDBJ databases">
        <authorList>
            <person name="Palmer J.M."/>
        </authorList>
    </citation>
    <scope>NUCLEOTIDE SEQUENCE</scope>
    <source>
        <strain evidence="3">SCRP23</strain>
    </source>
</reference>
<feature type="signal peptide" evidence="1">
    <location>
        <begin position="1"/>
        <end position="20"/>
    </location>
</feature>
<dbReference type="Proteomes" id="UP000693981">
    <property type="component" value="Unassembled WGS sequence"/>
</dbReference>
<gene>
    <name evidence="3" type="ORF">PHYBOEH_002141</name>
</gene>
<keyword evidence="4" id="KW-1185">Reference proteome</keyword>